<dbReference type="PANTHER" id="PTHR44019:SF8">
    <property type="entry name" value="POC1 CENTRIOLAR PROTEIN HOMOLOG"/>
    <property type="match status" value="1"/>
</dbReference>
<dbReference type="Proteomes" id="UP001183824">
    <property type="component" value="Unassembled WGS sequence"/>
</dbReference>
<accession>A0ABU2VAN0</accession>
<feature type="compositionally biased region" description="Basic residues" evidence="4">
    <location>
        <begin position="396"/>
        <end position="413"/>
    </location>
</feature>
<dbReference type="InterPro" id="IPR011047">
    <property type="entry name" value="Quinoprotein_ADH-like_sf"/>
</dbReference>
<evidence type="ECO:0000256" key="4">
    <source>
        <dbReference type="SAM" id="MobiDB-lite"/>
    </source>
</evidence>
<dbReference type="InterPro" id="IPR050505">
    <property type="entry name" value="WDR55/POC1"/>
</dbReference>
<dbReference type="EMBL" id="JAVREZ010000006">
    <property type="protein sequence ID" value="MDT0482612.1"/>
    <property type="molecule type" value="Genomic_DNA"/>
</dbReference>
<dbReference type="InterPro" id="IPR001680">
    <property type="entry name" value="WD40_rpt"/>
</dbReference>
<dbReference type="PROSITE" id="PS50082">
    <property type="entry name" value="WD_REPEATS_2"/>
    <property type="match status" value="1"/>
</dbReference>
<keyword evidence="6" id="KW-1185">Reference proteome</keyword>
<feature type="region of interest" description="Disordered" evidence="4">
    <location>
        <begin position="435"/>
        <end position="457"/>
    </location>
</feature>
<feature type="repeat" description="WD" evidence="3">
    <location>
        <begin position="269"/>
        <end position="299"/>
    </location>
</feature>
<name>A0ABU2VAN0_9ACTN</name>
<evidence type="ECO:0000313" key="5">
    <source>
        <dbReference type="EMBL" id="MDT0482612.1"/>
    </source>
</evidence>
<evidence type="ECO:0000256" key="3">
    <source>
        <dbReference type="PROSITE-ProRule" id="PRU00221"/>
    </source>
</evidence>
<dbReference type="PANTHER" id="PTHR44019">
    <property type="entry name" value="WD REPEAT-CONTAINING PROTEIN 55"/>
    <property type="match status" value="1"/>
</dbReference>
<dbReference type="Gene3D" id="2.130.10.10">
    <property type="entry name" value="YVTN repeat-like/Quinoprotein amine dehydrogenase"/>
    <property type="match status" value="2"/>
</dbReference>
<evidence type="ECO:0000256" key="1">
    <source>
        <dbReference type="ARBA" id="ARBA00022574"/>
    </source>
</evidence>
<sequence length="457" mass="48230">MADDRTRQAWSQRVAARADPLRETDPALAAQVAVASGRFADTPAARSAVLSSHGTPTATRLPAFAATVTGLALGADDTILATADATDGLRLRDLTAGYAPVKAVGVMPPSPIEALAFAGRTLVTAHQDGLVRTWLVTDARTLATPAEVYRHDGVRALAISADGRTIASVDQRGGVRVDLAGGGAPIALSVGSRPAGVALSAAGDLLASGDARGPRAWRLHAGGAETMELGDQFEAKSVAVRPDGREMAFGGDDHRVWLWTSAGSSPKRPQQHQEDVSAVAYTRSGTLVTGSVDRDVLVWRGGHVIETLRHPDTVLNVRPSGRFVVTRAADNVVRIWRLPSPAVEAGQGRLGQLNLGYTPWGRHEEQATRAGRGPRGMGCASSAARKPPRYPLPPHPRPRPSLRAPRRLSRRPARAGTETGCAAVRPCRTAVNDLVSSRTTDLRRPVQLRRGGAGNLE</sequence>
<evidence type="ECO:0000256" key="2">
    <source>
        <dbReference type="ARBA" id="ARBA00022737"/>
    </source>
</evidence>
<evidence type="ECO:0000313" key="6">
    <source>
        <dbReference type="Proteomes" id="UP001183824"/>
    </source>
</evidence>
<keyword evidence="2" id="KW-0677">Repeat</keyword>
<keyword evidence="1 3" id="KW-0853">WD repeat</keyword>
<dbReference type="SUPFAM" id="SSF50998">
    <property type="entry name" value="Quinoprotein alcohol dehydrogenase-like"/>
    <property type="match status" value="1"/>
</dbReference>
<dbReference type="InterPro" id="IPR015943">
    <property type="entry name" value="WD40/YVTN_repeat-like_dom_sf"/>
</dbReference>
<dbReference type="SMART" id="SM00320">
    <property type="entry name" value="WD40"/>
    <property type="match status" value="5"/>
</dbReference>
<evidence type="ECO:0008006" key="7">
    <source>
        <dbReference type="Google" id="ProtNLM"/>
    </source>
</evidence>
<feature type="region of interest" description="Disordered" evidence="4">
    <location>
        <begin position="364"/>
        <end position="421"/>
    </location>
</feature>
<organism evidence="5 6">
    <name type="scientific">Streptomyces doebereineriae</name>
    <dbReference type="NCBI Taxonomy" id="3075528"/>
    <lineage>
        <taxon>Bacteria</taxon>
        <taxon>Bacillati</taxon>
        <taxon>Actinomycetota</taxon>
        <taxon>Actinomycetes</taxon>
        <taxon>Kitasatosporales</taxon>
        <taxon>Streptomycetaceae</taxon>
        <taxon>Streptomyces</taxon>
    </lineage>
</organism>
<dbReference type="Pfam" id="PF00400">
    <property type="entry name" value="WD40"/>
    <property type="match status" value="1"/>
</dbReference>
<protein>
    <recommendedName>
        <fullName evidence="7">WD40 repeat domain-containing protein</fullName>
    </recommendedName>
</protein>
<reference evidence="6" key="1">
    <citation type="submission" date="2023-07" db="EMBL/GenBank/DDBJ databases">
        <title>30 novel species of actinomycetes from the DSMZ collection.</title>
        <authorList>
            <person name="Nouioui I."/>
        </authorList>
    </citation>
    <scope>NUCLEOTIDE SEQUENCE [LARGE SCALE GENOMIC DNA]</scope>
    <source>
        <strain evidence="6">DSM 41640</strain>
    </source>
</reference>
<dbReference type="RefSeq" id="WP_311715580.1">
    <property type="nucleotide sequence ID" value="NZ_JAVREZ010000006.1"/>
</dbReference>
<gene>
    <name evidence="5" type="ORF">RNB18_20805</name>
</gene>
<comment type="caution">
    <text evidence="5">The sequence shown here is derived from an EMBL/GenBank/DDBJ whole genome shotgun (WGS) entry which is preliminary data.</text>
</comment>
<proteinExistence type="predicted"/>